<feature type="compositionally biased region" description="Gly residues" evidence="5">
    <location>
        <begin position="1"/>
        <end position="17"/>
    </location>
</feature>
<reference evidence="7 8" key="1">
    <citation type="submission" date="2024-03" db="EMBL/GenBank/DDBJ databases">
        <title>The genome assembly and annotation of the cricket Gryllus longicercus Weissman &amp; Gray.</title>
        <authorList>
            <person name="Szrajer S."/>
            <person name="Gray D."/>
            <person name="Ylla G."/>
        </authorList>
    </citation>
    <scope>NUCLEOTIDE SEQUENCE [LARGE SCALE GENOMIC DNA]</scope>
    <source>
        <strain evidence="7">DAG 2021-001</strain>
        <tissue evidence="7">Whole body minus gut</tissue>
    </source>
</reference>
<evidence type="ECO:0000256" key="1">
    <source>
        <dbReference type="ARBA" id="ARBA00005232"/>
    </source>
</evidence>
<dbReference type="Proteomes" id="UP001378592">
    <property type="component" value="Unassembled WGS sequence"/>
</dbReference>
<dbReference type="Gene3D" id="3.30.559.70">
    <property type="entry name" value="Choline/Carnitine o-acyltransferase, domain 2"/>
    <property type="match status" value="1"/>
</dbReference>
<proteinExistence type="inferred from homology"/>
<dbReference type="Pfam" id="PF00755">
    <property type="entry name" value="Carn_acyltransf"/>
    <property type="match status" value="1"/>
</dbReference>
<evidence type="ECO:0000313" key="7">
    <source>
        <dbReference type="EMBL" id="KAK7872854.1"/>
    </source>
</evidence>
<feature type="domain" description="Choline/carnitine acyltransferase" evidence="6">
    <location>
        <begin position="43"/>
        <end position="619"/>
    </location>
</feature>
<dbReference type="GO" id="GO:0008458">
    <property type="term" value="F:carnitine O-octanoyltransferase activity"/>
    <property type="evidence" value="ECO:0007669"/>
    <property type="project" value="TreeGrafter"/>
</dbReference>
<dbReference type="PANTHER" id="PTHR22589">
    <property type="entry name" value="CARNITINE O-ACYLTRANSFERASE"/>
    <property type="match status" value="1"/>
</dbReference>
<evidence type="ECO:0000256" key="4">
    <source>
        <dbReference type="PIRSR" id="PIRSR600542-1"/>
    </source>
</evidence>
<evidence type="ECO:0000256" key="3">
    <source>
        <dbReference type="ARBA" id="ARBA00023315"/>
    </source>
</evidence>
<accession>A0AAN9VWG0</accession>
<evidence type="ECO:0000259" key="6">
    <source>
        <dbReference type="Pfam" id="PF00755"/>
    </source>
</evidence>
<organism evidence="7 8">
    <name type="scientific">Gryllus longicercus</name>
    <dbReference type="NCBI Taxonomy" id="2509291"/>
    <lineage>
        <taxon>Eukaryota</taxon>
        <taxon>Metazoa</taxon>
        <taxon>Ecdysozoa</taxon>
        <taxon>Arthropoda</taxon>
        <taxon>Hexapoda</taxon>
        <taxon>Insecta</taxon>
        <taxon>Pterygota</taxon>
        <taxon>Neoptera</taxon>
        <taxon>Polyneoptera</taxon>
        <taxon>Orthoptera</taxon>
        <taxon>Ensifera</taxon>
        <taxon>Gryllidea</taxon>
        <taxon>Grylloidea</taxon>
        <taxon>Gryllidae</taxon>
        <taxon>Gryllinae</taxon>
        <taxon>Gryllus</taxon>
    </lineage>
</organism>
<comment type="similarity">
    <text evidence="1">Belongs to the carnitine/choline acetyltransferase family.</text>
</comment>
<keyword evidence="8" id="KW-1185">Reference proteome</keyword>
<name>A0AAN9VWG0_9ORTH</name>
<feature type="region of interest" description="Disordered" evidence="5">
    <location>
        <begin position="1"/>
        <end position="21"/>
    </location>
</feature>
<gene>
    <name evidence="7" type="ORF">R5R35_006725</name>
</gene>
<evidence type="ECO:0000313" key="8">
    <source>
        <dbReference type="Proteomes" id="UP001378592"/>
    </source>
</evidence>
<feature type="active site" description="Proton acceptor" evidence="4">
    <location>
        <position position="349"/>
    </location>
</feature>
<dbReference type="Gene3D" id="3.30.559.10">
    <property type="entry name" value="Chloramphenicol acetyltransferase-like domain"/>
    <property type="match status" value="1"/>
</dbReference>
<evidence type="ECO:0000256" key="2">
    <source>
        <dbReference type="ARBA" id="ARBA00022679"/>
    </source>
</evidence>
<dbReference type="InterPro" id="IPR042231">
    <property type="entry name" value="Cho/carn_acyl_trans_2"/>
</dbReference>
<dbReference type="InterPro" id="IPR000542">
    <property type="entry name" value="Carn_acyl_trans"/>
</dbReference>
<sequence>MQKQPGGGRGDGGGGGSPWAFVRAPGDASAEATFARDEALPSMPLPPLAATLRRWLDSVRPHALGDGGRQLQEDARGAARAFEAGDGARLHGRLEERARNQRNWVEKWWLQGAYLSLREPLIPFYSMCGALPLNDLGWTLGKGKGIYHAAQYLHCLVAFWVILRKELLLPSTSADKKTYFSMSQFRFLFNTNRVPQEHCDNLANFFKTEKEGDCPSHVIILSNGRIFRVNALAPDGAPISFSEWLKILTKIAAVTSEEKGPGIPILTCDKRAIWAKNRQHLIELSLQNKVNMLEIESSMFVAALDEDEPSTETETIFLSMNGNYRNRWADKSICPVFFNNGAVGGLCDHTAFDGAISVTTLYFVFLALMQGGPEHIVADSQMKALDPEELTFTLDSEMNSELEKAKAELVSKTSLVAVVHENFAEYGRDFVQSHRLHPDSFTQMALQLAYYRMHGKPAATYETATTRAFYNGRTETLRTCTMEVVDWVTAMLDTHRSAADKKALLKRAIQRHDQLMTEAKGNAGCDRHLFGLYCLAVEEGLPIPDFYSQPAYLKSGGGGNFILSTSLLGYTPIGGGVSPMCLNGYGCFYNLMNDRLCFTISVFKASRETSATRFYQNLHRSLMDMKNVLEQPISKM</sequence>
<dbReference type="PANTHER" id="PTHR22589:SF67">
    <property type="entry name" value="PEROXISOMAL CARNITINE O-OCTANOYLTRANSFERASE"/>
    <property type="match status" value="1"/>
</dbReference>
<evidence type="ECO:0000256" key="5">
    <source>
        <dbReference type="SAM" id="MobiDB-lite"/>
    </source>
</evidence>
<keyword evidence="2" id="KW-0808">Transferase</keyword>
<dbReference type="GO" id="GO:0005777">
    <property type="term" value="C:peroxisome"/>
    <property type="evidence" value="ECO:0007669"/>
    <property type="project" value="TreeGrafter"/>
</dbReference>
<protein>
    <recommendedName>
        <fullName evidence="6">Choline/carnitine acyltransferase domain-containing protein</fullName>
    </recommendedName>
</protein>
<dbReference type="InterPro" id="IPR039551">
    <property type="entry name" value="Cho/carn_acyl_trans"/>
</dbReference>
<dbReference type="InterPro" id="IPR023213">
    <property type="entry name" value="CAT-like_dom_sf"/>
</dbReference>
<comment type="caution">
    <text evidence="7">The sequence shown here is derived from an EMBL/GenBank/DDBJ whole genome shotgun (WGS) entry which is preliminary data.</text>
</comment>
<dbReference type="EMBL" id="JAZDUA010000019">
    <property type="protein sequence ID" value="KAK7872854.1"/>
    <property type="molecule type" value="Genomic_DNA"/>
</dbReference>
<keyword evidence="3" id="KW-0012">Acyltransferase</keyword>
<dbReference type="AlphaFoldDB" id="A0AAN9VWG0"/>
<dbReference type="SUPFAM" id="SSF52777">
    <property type="entry name" value="CoA-dependent acyltransferases"/>
    <property type="match status" value="2"/>
</dbReference>